<evidence type="ECO:0000259" key="1">
    <source>
        <dbReference type="Pfam" id="PF00534"/>
    </source>
</evidence>
<protein>
    <submittedName>
        <fullName evidence="3">Glycosyltransferase</fullName>
        <ecNumber evidence="3">2.4.-.-</ecNumber>
    </submittedName>
</protein>
<feature type="domain" description="Glycosyl transferase family 1" evidence="1">
    <location>
        <begin position="182"/>
        <end position="340"/>
    </location>
</feature>
<dbReference type="EMBL" id="CP157199">
    <property type="protein sequence ID" value="XBG60211.1"/>
    <property type="molecule type" value="Genomic_DNA"/>
</dbReference>
<sequence length="363" mass="41533">MSRPKIALVGYRLNRGGAERVMANLSNFFHANNVEVHNIIVLDDIKYPHSGEVFNLGKLKNKHNGIFNKIKRLAALKNYLNKHDFDFIIDFRFRIKPIQELIISKWVYNTKTIFTVHSSKIDSYIPNFSPLTRLMYGNAFQNVAITKTMQRLIEDKHHLDNVSTIYNSIDIDDIVAKSQDTIELDFEYIVGVGQYDTNVKQFDKLIEAFAKSKLPKQGIALVILGEGKLKEYLESIAKSFDVESLVHFLGFKNNPFKYIKNAKFFVLSSELEGLPMVLLESLACKTPVVSFNCPTGPEEVISHGENGLLIEHQNIKALTEGINTMMYDSKLYETCKVNTFKTAQKFSVETIGKQWLELMNYKN</sequence>
<dbReference type="SUPFAM" id="SSF53756">
    <property type="entry name" value="UDP-Glycosyltransferase/glycogen phosphorylase"/>
    <property type="match status" value="1"/>
</dbReference>
<keyword evidence="3" id="KW-0328">Glycosyltransferase</keyword>
<dbReference type="Pfam" id="PF00534">
    <property type="entry name" value="Glycos_transf_1"/>
    <property type="match status" value="1"/>
</dbReference>
<dbReference type="EC" id="2.4.-.-" evidence="3"/>
<dbReference type="AlphaFoldDB" id="A0AAU7BQ59"/>
<proteinExistence type="predicted"/>
<dbReference type="Gene3D" id="3.40.50.2000">
    <property type="entry name" value="Glycogen Phosphorylase B"/>
    <property type="match status" value="2"/>
</dbReference>
<organism evidence="3">
    <name type="scientific">Pontimicrobium sp. SW4</name>
    <dbReference type="NCBI Taxonomy" id="3153519"/>
    <lineage>
        <taxon>Bacteria</taxon>
        <taxon>Pseudomonadati</taxon>
        <taxon>Bacteroidota</taxon>
        <taxon>Flavobacteriia</taxon>
        <taxon>Flavobacteriales</taxon>
        <taxon>Flavobacteriaceae</taxon>
        <taxon>Pontimicrobium</taxon>
    </lineage>
</organism>
<dbReference type="PANTHER" id="PTHR12526">
    <property type="entry name" value="GLYCOSYLTRANSFERASE"/>
    <property type="match status" value="1"/>
</dbReference>
<name>A0AAU7BQ59_9FLAO</name>
<feature type="domain" description="Glycosyltransferase subfamily 4-like N-terminal" evidence="2">
    <location>
        <begin position="16"/>
        <end position="172"/>
    </location>
</feature>
<dbReference type="RefSeq" id="WP_347922396.1">
    <property type="nucleotide sequence ID" value="NZ_CP157199.1"/>
</dbReference>
<keyword evidence="3" id="KW-0808">Transferase</keyword>
<dbReference type="InterPro" id="IPR001296">
    <property type="entry name" value="Glyco_trans_1"/>
</dbReference>
<evidence type="ECO:0000259" key="2">
    <source>
        <dbReference type="Pfam" id="PF13439"/>
    </source>
</evidence>
<evidence type="ECO:0000313" key="3">
    <source>
        <dbReference type="EMBL" id="XBG60211.1"/>
    </source>
</evidence>
<dbReference type="PANTHER" id="PTHR12526:SF638">
    <property type="entry name" value="SPORE COAT PROTEIN SA"/>
    <property type="match status" value="1"/>
</dbReference>
<dbReference type="Pfam" id="PF13439">
    <property type="entry name" value="Glyco_transf_4"/>
    <property type="match status" value="1"/>
</dbReference>
<gene>
    <name evidence="3" type="ORF">ABGB03_10125</name>
</gene>
<dbReference type="GO" id="GO:0016757">
    <property type="term" value="F:glycosyltransferase activity"/>
    <property type="evidence" value="ECO:0007669"/>
    <property type="project" value="UniProtKB-KW"/>
</dbReference>
<reference evidence="3" key="1">
    <citation type="submission" date="2024-05" db="EMBL/GenBank/DDBJ databases">
        <title>Pontimicrobium maritimus sp. nov., isolated form sea water.</title>
        <authorList>
            <person name="Muhammad N."/>
            <person name="Vuong T.Q."/>
            <person name="Han H.L."/>
            <person name="Kim S.-G."/>
        </authorList>
    </citation>
    <scope>NUCLEOTIDE SEQUENCE</scope>
    <source>
        <strain evidence="3">SW4</strain>
    </source>
</reference>
<dbReference type="InterPro" id="IPR028098">
    <property type="entry name" value="Glyco_trans_4-like_N"/>
</dbReference>
<accession>A0AAU7BQ59</accession>